<feature type="compositionally biased region" description="Low complexity" evidence="1">
    <location>
        <begin position="1"/>
        <end position="17"/>
    </location>
</feature>
<evidence type="ECO:0000313" key="2">
    <source>
        <dbReference type="EMBL" id="MBA4616111.1"/>
    </source>
</evidence>
<feature type="compositionally biased region" description="Pro residues" evidence="1">
    <location>
        <begin position="31"/>
        <end position="42"/>
    </location>
</feature>
<feature type="region of interest" description="Disordered" evidence="1">
    <location>
        <begin position="1"/>
        <end position="102"/>
    </location>
</feature>
<name>A0A7C8YEE2_OPUST</name>
<reference evidence="2" key="1">
    <citation type="journal article" date="2013" name="J. Plant Res.">
        <title>Effect of fungi and light on seed germination of three Opuntia species from semiarid lands of central Mexico.</title>
        <authorList>
            <person name="Delgado-Sanchez P."/>
            <person name="Jimenez-Bremont J.F."/>
            <person name="Guerrero-Gonzalez Mde L."/>
            <person name="Flores J."/>
        </authorList>
    </citation>
    <scope>NUCLEOTIDE SEQUENCE</scope>
    <source>
        <tissue evidence="2">Cladode</tissue>
    </source>
</reference>
<sequence>MATSSRSWWRTSTKPSSLASMPPDPATVLPCWPPRTRPPPLTPSASCFSSSRKSALGPPLATWHAMAQSSRRSRGTHMGRVSSTSSISAPPSAPSGPPCLRRWQPAWTTHLTLLSPPSSSTSTPP</sequence>
<accession>A0A7C8YEE2</accession>
<reference evidence="2" key="2">
    <citation type="submission" date="2020-07" db="EMBL/GenBank/DDBJ databases">
        <authorList>
            <person name="Vera ALvarez R."/>
            <person name="Arias-Moreno D.M."/>
            <person name="Jimenez-Jacinto V."/>
            <person name="Jimenez-Bremont J.F."/>
            <person name="Swaminathan K."/>
            <person name="Moose S.P."/>
            <person name="Guerrero-Gonzalez M.L."/>
            <person name="Marino-Ramirez L."/>
            <person name="Landsman D."/>
            <person name="Rodriguez-Kessler M."/>
            <person name="Delgado-Sanchez P."/>
        </authorList>
    </citation>
    <scope>NUCLEOTIDE SEQUENCE</scope>
    <source>
        <tissue evidence="2">Cladode</tissue>
    </source>
</reference>
<dbReference type="EMBL" id="GISG01010024">
    <property type="protein sequence ID" value="MBA4616111.1"/>
    <property type="molecule type" value="Transcribed_RNA"/>
</dbReference>
<organism evidence="2">
    <name type="scientific">Opuntia streptacantha</name>
    <name type="common">Prickly pear cactus</name>
    <name type="synonym">Opuntia cardona</name>
    <dbReference type="NCBI Taxonomy" id="393608"/>
    <lineage>
        <taxon>Eukaryota</taxon>
        <taxon>Viridiplantae</taxon>
        <taxon>Streptophyta</taxon>
        <taxon>Embryophyta</taxon>
        <taxon>Tracheophyta</taxon>
        <taxon>Spermatophyta</taxon>
        <taxon>Magnoliopsida</taxon>
        <taxon>eudicotyledons</taxon>
        <taxon>Gunneridae</taxon>
        <taxon>Pentapetalae</taxon>
        <taxon>Caryophyllales</taxon>
        <taxon>Cactineae</taxon>
        <taxon>Cactaceae</taxon>
        <taxon>Opuntioideae</taxon>
        <taxon>Opuntia</taxon>
    </lineage>
</organism>
<feature type="compositionally biased region" description="Low complexity" evidence="1">
    <location>
        <begin position="43"/>
        <end position="54"/>
    </location>
</feature>
<proteinExistence type="predicted"/>
<protein>
    <submittedName>
        <fullName evidence="2">Uncharacterized protein</fullName>
    </submittedName>
</protein>
<dbReference type="AlphaFoldDB" id="A0A7C8YEE2"/>
<evidence type="ECO:0000256" key="1">
    <source>
        <dbReference type="SAM" id="MobiDB-lite"/>
    </source>
</evidence>